<gene>
    <name evidence="1" type="ORF">H2198_006840</name>
</gene>
<keyword evidence="2" id="KW-1185">Reference proteome</keyword>
<evidence type="ECO:0000313" key="2">
    <source>
        <dbReference type="Proteomes" id="UP001172386"/>
    </source>
</evidence>
<comment type="caution">
    <text evidence="1">The sequence shown here is derived from an EMBL/GenBank/DDBJ whole genome shotgun (WGS) entry which is preliminary data.</text>
</comment>
<reference evidence="1" key="1">
    <citation type="submission" date="2022-10" db="EMBL/GenBank/DDBJ databases">
        <title>Culturing micro-colonial fungi from biological soil crusts in the Mojave desert and describing Neophaeococcomyces mojavensis, and introducing the new genera and species Taxawa tesnikishii.</title>
        <authorList>
            <person name="Kurbessoian T."/>
            <person name="Stajich J.E."/>
        </authorList>
    </citation>
    <scope>NUCLEOTIDE SEQUENCE</scope>
    <source>
        <strain evidence="1">JES_112</strain>
    </source>
</reference>
<name>A0ACC3A231_9EURO</name>
<proteinExistence type="predicted"/>
<organism evidence="1 2">
    <name type="scientific">Neophaeococcomyces mojaviensis</name>
    <dbReference type="NCBI Taxonomy" id="3383035"/>
    <lineage>
        <taxon>Eukaryota</taxon>
        <taxon>Fungi</taxon>
        <taxon>Dikarya</taxon>
        <taxon>Ascomycota</taxon>
        <taxon>Pezizomycotina</taxon>
        <taxon>Eurotiomycetes</taxon>
        <taxon>Chaetothyriomycetidae</taxon>
        <taxon>Chaetothyriales</taxon>
        <taxon>Chaetothyriales incertae sedis</taxon>
        <taxon>Neophaeococcomyces</taxon>
    </lineage>
</organism>
<evidence type="ECO:0000313" key="1">
    <source>
        <dbReference type="EMBL" id="KAJ9654041.1"/>
    </source>
</evidence>
<sequence>MARFKSNDTGGEKWLTNDASSSRSDDQPAQRRAKKNDEVIRTSSREELMECIKRGQKPEWVPTPGFQALCEQEEALREQRMARLSRTPSPTDTKKPKTPASENATQSYAEAQNVPQRQQEPLERPRSALHRGDFSDEQLPASDFWTNPEYQPGLAISTNFNVGASPPRSYTGSPRPTSFDAASHVRALSQINTSFTSRRRAPSLGSSLSSSFVMRTPTSPLVHATSNPYLDFQADESEPDQSRHLRDNPRRRTLPPNSFQSLSMTPGDATPPNFSRPLPPGLRREASMPCHTHQSRRSLSSFTYHPRSNPHTPLIRTRRPSMSSESGSRRRASMVGSFEESILRGRMSTPPSKPLDFVAQIGVMGKGDCPGNLKCPAHVSVPFPAVFYNYPASTEIRSVTDDTPSPYVGTIDLDHNLKPIVLGAKKGRRSTSTKNGHDEDAAITPETEGQELAASSGKVTIGGAYRVPKQGQLQIIIKNPNKTAVKLFLVPYDLEGVEAGTKTFVRQRSFSSGPIIENALGDKNSRPTTVDPLENKHILRYLVHIKFCCPAKNRFYLYDNIRVVFANRVPDGKEKLRNEVNLPEPRFSTYKPLKCDSTSKVSKGIASTPRTDSLEFESPQFFGDMDGIQAQDAPASPTPSKRRGYNPSPIHFQTIPARSAAAVSKLSESPDAERTPFQLPDVKHIPNRMTTSPPPARVLPPVTGFEASSPLRGSPIPWRSPPGSNNATRSFSPAPVEARDSLLSRQFRELNGQLKLPGAASSVEQKLTGTD</sequence>
<dbReference type="EMBL" id="JAPDRQ010000133">
    <property type="protein sequence ID" value="KAJ9654041.1"/>
    <property type="molecule type" value="Genomic_DNA"/>
</dbReference>
<dbReference type="Proteomes" id="UP001172386">
    <property type="component" value="Unassembled WGS sequence"/>
</dbReference>
<protein>
    <submittedName>
        <fullName evidence="1">Uncharacterized protein</fullName>
    </submittedName>
</protein>
<accession>A0ACC3A231</accession>